<proteinExistence type="predicted"/>
<reference evidence="1" key="1">
    <citation type="journal article" date="2023" name="Nat. Commun.">
        <title>Diploid and tetraploid genomes of Acorus and the evolution of monocots.</title>
        <authorList>
            <person name="Ma L."/>
            <person name="Liu K.W."/>
            <person name="Li Z."/>
            <person name="Hsiao Y.Y."/>
            <person name="Qi Y."/>
            <person name="Fu T."/>
            <person name="Tang G.D."/>
            <person name="Zhang D."/>
            <person name="Sun W.H."/>
            <person name="Liu D.K."/>
            <person name="Li Y."/>
            <person name="Chen G.Z."/>
            <person name="Liu X.D."/>
            <person name="Liao X.Y."/>
            <person name="Jiang Y.T."/>
            <person name="Yu X."/>
            <person name="Hao Y."/>
            <person name="Huang J."/>
            <person name="Zhao X.W."/>
            <person name="Ke S."/>
            <person name="Chen Y.Y."/>
            <person name="Wu W.L."/>
            <person name="Hsu J.L."/>
            <person name="Lin Y.F."/>
            <person name="Huang M.D."/>
            <person name="Li C.Y."/>
            <person name="Huang L."/>
            <person name="Wang Z.W."/>
            <person name="Zhao X."/>
            <person name="Zhong W.Y."/>
            <person name="Peng D.H."/>
            <person name="Ahmad S."/>
            <person name="Lan S."/>
            <person name="Zhang J.S."/>
            <person name="Tsai W.C."/>
            <person name="Van de Peer Y."/>
            <person name="Liu Z.J."/>
        </authorList>
    </citation>
    <scope>NUCLEOTIDE SEQUENCE</scope>
    <source>
        <strain evidence="1">CP</strain>
    </source>
</reference>
<comment type="caution">
    <text evidence="1">The sequence shown here is derived from an EMBL/GenBank/DDBJ whole genome shotgun (WGS) entry which is preliminary data.</text>
</comment>
<sequence length="153" mass="17603">MKLKCSLQTAKLTETGDESTINVHVRKQTSLLKFNKKRKSLLHFPNHCKPMNKHAICLNFGANAPSYHRTERGKCFISVPSLTVPINQSCVNNIIWHQTPTNHLIENLARLVHFPGLAMPMDKSPIRINIRCKSHFFHPFQIRPCQFHLSRLA</sequence>
<dbReference type="AlphaFoldDB" id="A0AAV9DVP3"/>
<gene>
    <name evidence="1" type="ORF">QJS10_CPB11g00398</name>
</gene>
<keyword evidence="2" id="KW-1185">Reference proteome</keyword>
<evidence type="ECO:0000313" key="1">
    <source>
        <dbReference type="EMBL" id="KAK1305125.1"/>
    </source>
</evidence>
<protein>
    <submittedName>
        <fullName evidence="1">Uncharacterized protein</fullName>
    </submittedName>
</protein>
<name>A0AAV9DVP3_ACOCL</name>
<accession>A0AAV9DVP3</accession>
<dbReference type="EMBL" id="JAUJYO010000011">
    <property type="protein sequence ID" value="KAK1305125.1"/>
    <property type="molecule type" value="Genomic_DNA"/>
</dbReference>
<dbReference type="Proteomes" id="UP001180020">
    <property type="component" value="Unassembled WGS sequence"/>
</dbReference>
<evidence type="ECO:0000313" key="2">
    <source>
        <dbReference type="Proteomes" id="UP001180020"/>
    </source>
</evidence>
<reference evidence="1" key="2">
    <citation type="submission" date="2023-06" db="EMBL/GenBank/DDBJ databases">
        <authorList>
            <person name="Ma L."/>
            <person name="Liu K.-W."/>
            <person name="Li Z."/>
            <person name="Hsiao Y.-Y."/>
            <person name="Qi Y."/>
            <person name="Fu T."/>
            <person name="Tang G."/>
            <person name="Zhang D."/>
            <person name="Sun W.-H."/>
            <person name="Liu D.-K."/>
            <person name="Li Y."/>
            <person name="Chen G.-Z."/>
            <person name="Liu X.-D."/>
            <person name="Liao X.-Y."/>
            <person name="Jiang Y.-T."/>
            <person name="Yu X."/>
            <person name="Hao Y."/>
            <person name="Huang J."/>
            <person name="Zhao X.-W."/>
            <person name="Ke S."/>
            <person name="Chen Y.-Y."/>
            <person name="Wu W.-L."/>
            <person name="Hsu J.-L."/>
            <person name="Lin Y.-F."/>
            <person name="Huang M.-D."/>
            <person name="Li C.-Y."/>
            <person name="Huang L."/>
            <person name="Wang Z.-W."/>
            <person name="Zhao X."/>
            <person name="Zhong W.-Y."/>
            <person name="Peng D.-H."/>
            <person name="Ahmad S."/>
            <person name="Lan S."/>
            <person name="Zhang J.-S."/>
            <person name="Tsai W.-C."/>
            <person name="Van De Peer Y."/>
            <person name="Liu Z.-J."/>
        </authorList>
    </citation>
    <scope>NUCLEOTIDE SEQUENCE</scope>
    <source>
        <strain evidence="1">CP</strain>
        <tissue evidence="1">Leaves</tissue>
    </source>
</reference>
<organism evidence="1 2">
    <name type="scientific">Acorus calamus</name>
    <name type="common">Sweet flag</name>
    <dbReference type="NCBI Taxonomy" id="4465"/>
    <lineage>
        <taxon>Eukaryota</taxon>
        <taxon>Viridiplantae</taxon>
        <taxon>Streptophyta</taxon>
        <taxon>Embryophyta</taxon>
        <taxon>Tracheophyta</taxon>
        <taxon>Spermatophyta</taxon>
        <taxon>Magnoliopsida</taxon>
        <taxon>Liliopsida</taxon>
        <taxon>Acoraceae</taxon>
        <taxon>Acorus</taxon>
    </lineage>
</organism>